<accession>A0A0H2R9A8</accession>
<evidence type="ECO:0000259" key="1">
    <source>
        <dbReference type="Pfam" id="PF03184"/>
    </source>
</evidence>
<dbReference type="OrthoDB" id="2917041at2759"/>
<feature type="domain" description="DDE-1" evidence="1">
    <location>
        <begin position="70"/>
        <end position="192"/>
    </location>
</feature>
<dbReference type="AlphaFoldDB" id="A0A0H2R9A8"/>
<reference evidence="2 3" key="1">
    <citation type="submission" date="2015-04" db="EMBL/GenBank/DDBJ databases">
        <title>Complete genome sequence of Schizopora paradoxa KUC8140, a cosmopolitan wood degrader in East Asia.</title>
        <authorList>
            <consortium name="DOE Joint Genome Institute"/>
            <person name="Min B."/>
            <person name="Park H."/>
            <person name="Jang Y."/>
            <person name="Kim J.-J."/>
            <person name="Kim K.H."/>
            <person name="Pangilinan J."/>
            <person name="Lipzen A."/>
            <person name="Riley R."/>
            <person name="Grigoriev I.V."/>
            <person name="Spatafora J.W."/>
            <person name="Choi I.-G."/>
        </authorList>
    </citation>
    <scope>NUCLEOTIDE SEQUENCE [LARGE SCALE GENOMIC DNA]</scope>
    <source>
        <strain evidence="2 3">KUC8140</strain>
    </source>
</reference>
<feature type="non-terminal residue" evidence="2">
    <location>
        <position position="232"/>
    </location>
</feature>
<organism evidence="2 3">
    <name type="scientific">Schizopora paradoxa</name>
    <dbReference type="NCBI Taxonomy" id="27342"/>
    <lineage>
        <taxon>Eukaryota</taxon>
        <taxon>Fungi</taxon>
        <taxon>Dikarya</taxon>
        <taxon>Basidiomycota</taxon>
        <taxon>Agaricomycotina</taxon>
        <taxon>Agaricomycetes</taxon>
        <taxon>Hymenochaetales</taxon>
        <taxon>Schizoporaceae</taxon>
        <taxon>Schizopora</taxon>
    </lineage>
</organism>
<name>A0A0H2R9A8_9AGAM</name>
<proteinExistence type="predicted"/>
<keyword evidence="3" id="KW-1185">Reference proteome</keyword>
<feature type="non-terminal residue" evidence="2">
    <location>
        <position position="1"/>
    </location>
</feature>
<dbReference type="Proteomes" id="UP000053477">
    <property type="component" value="Unassembled WGS sequence"/>
</dbReference>
<dbReference type="InterPro" id="IPR004875">
    <property type="entry name" value="DDE_SF_endonuclease_dom"/>
</dbReference>
<dbReference type="EMBL" id="KQ086240">
    <property type="protein sequence ID" value="KLO06073.1"/>
    <property type="molecule type" value="Genomic_DNA"/>
</dbReference>
<sequence>IEPDCIFAADETGFLPGRGGSEKVIGKAGKKDQHAKESGNRNLITVMPTICTDGTSIPPLVIFAGLAYLKKGYMDGELCVDWIKHVDHYTKAKARDRDRLIVLDQHRSRFTLPFLQYCRQKRIHVVCYMSHATQLYQGLDVVCFGILKPAFGKEMRKFEERTGEAVTKNNFLSVYGPAHVVAFTADNVKAAFSKTGIHPFNPQAIPVTALKPSIEFSCSGDGLPLAQYSPVK</sequence>
<dbReference type="Pfam" id="PF03184">
    <property type="entry name" value="DDE_1"/>
    <property type="match status" value="1"/>
</dbReference>
<protein>
    <recommendedName>
        <fullName evidence="1">DDE-1 domain-containing protein</fullName>
    </recommendedName>
</protein>
<dbReference type="GO" id="GO:0003676">
    <property type="term" value="F:nucleic acid binding"/>
    <property type="evidence" value="ECO:0007669"/>
    <property type="project" value="InterPro"/>
</dbReference>
<evidence type="ECO:0000313" key="2">
    <source>
        <dbReference type="EMBL" id="KLO06073.1"/>
    </source>
</evidence>
<dbReference type="InParanoid" id="A0A0H2R9A8"/>
<gene>
    <name evidence="2" type="ORF">SCHPADRAFT_803698</name>
</gene>
<evidence type="ECO:0000313" key="3">
    <source>
        <dbReference type="Proteomes" id="UP000053477"/>
    </source>
</evidence>
<dbReference type="STRING" id="27342.A0A0H2R9A8"/>